<organism evidence="4 5">
    <name type="scientific">Blyttiomyces helicus</name>
    <dbReference type="NCBI Taxonomy" id="388810"/>
    <lineage>
        <taxon>Eukaryota</taxon>
        <taxon>Fungi</taxon>
        <taxon>Fungi incertae sedis</taxon>
        <taxon>Chytridiomycota</taxon>
        <taxon>Chytridiomycota incertae sedis</taxon>
        <taxon>Chytridiomycetes</taxon>
        <taxon>Chytridiomycetes incertae sedis</taxon>
        <taxon>Blyttiomyces</taxon>
    </lineage>
</organism>
<dbReference type="InterPro" id="IPR036291">
    <property type="entry name" value="NAD(P)-bd_dom_sf"/>
</dbReference>
<dbReference type="EC" id="1.1.1.100" evidence="2"/>
<dbReference type="GO" id="GO:0008667">
    <property type="term" value="F:2,3-dihydro-2,3-dihydroxybenzoate dehydrogenase activity"/>
    <property type="evidence" value="ECO:0007669"/>
    <property type="project" value="InterPro"/>
</dbReference>
<evidence type="ECO:0000256" key="1">
    <source>
        <dbReference type="ARBA" id="ARBA00006484"/>
    </source>
</evidence>
<dbReference type="InterPro" id="IPR003560">
    <property type="entry name" value="DHB_DH"/>
</dbReference>
<evidence type="ECO:0000256" key="2">
    <source>
        <dbReference type="ARBA" id="ARBA00012948"/>
    </source>
</evidence>
<dbReference type="PRINTS" id="PR01397">
    <property type="entry name" value="DHBDHDRGNASE"/>
</dbReference>
<dbReference type="PANTHER" id="PTHR42879:SF2">
    <property type="entry name" value="3-OXOACYL-[ACYL-CARRIER-PROTEIN] REDUCTASE FABG"/>
    <property type="match status" value="1"/>
</dbReference>
<dbReference type="Pfam" id="PF13561">
    <property type="entry name" value="adh_short_C2"/>
    <property type="match status" value="1"/>
</dbReference>
<dbReference type="SUPFAM" id="SSF51735">
    <property type="entry name" value="NAD(P)-binding Rossmann-fold domains"/>
    <property type="match status" value="1"/>
</dbReference>
<evidence type="ECO:0000313" key="4">
    <source>
        <dbReference type="EMBL" id="RKO93922.1"/>
    </source>
</evidence>
<comment type="catalytic activity">
    <reaction evidence="3">
        <text>a (3R)-hydroxyacyl-[ACP] + NADP(+) = a 3-oxoacyl-[ACP] + NADPH + H(+)</text>
        <dbReference type="Rhea" id="RHEA:17397"/>
        <dbReference type="Rhea" id="RHEA-COMP:9916"/>
        <dbReference type="Rhea" id="RHEA-COMP:9945"/>
        <dbReference type="ChEBI" id="CHEBI:15378"/>
        <dbReference type="ChEBI" id="CHEBI:57783"/>
        <dbReference type="ChEBI" id="CHEBI:58349"/>
        <dbReference type="ChEBI" id="CHEBI:78776"/>
        <dbReference type="ChEBI" id="CHEBI:78827"/>
        <dbReference type="EC" id="1.1.1.100"/>
    </reaction>
</comment>
<sequence>MPIPGLPMLADQGERFDRACAAELASRGADVVITYSSDKSGVEPAAVVAQFKKLGVRALPVQSDASSWTWSSVTFPVDQNLKSEYDRIFAINTEGVFFLVISALDLGLLRDHGRIIEITSVASLHGMPKGGVYGASKEALEAISRSSELGPRNITSNSVAPGPVVRAMFESFVSGDAGKVIKVVMIGNTALGRLANPSPLLPALKIVGFLASPASQWITGQSIQASGGMTKSL</sequence>
<keyword evidence="5" id="KW-1185">Reference proteome</keyword>
<dbReference type="GO" id="GO:0004316">
    <property type="term" value="F:3-oxoacyl-[acyl-carrier-protein] reductase (NADPH) activity"/>
    <property type="evidence" value="ECO:0007669"/>
    <property type="project" value="UniProtKB-EC"/>
</dbReference>
<evidence type="ECO:0000256" key="3">
    <source>
        <dbReference type="ARBA" id="ARBA00048508"/>
    </source>
</evidence>
<reference evidence="5" key="1">
    <citation type="journal article" date="2018" name="Nat. Microbiol.">
        <title>Leveraging single-cell genomics to expand the fungal tree of life.</title>
        <authorList>
            <person name="Ahrendt S.R."/>
            <person name="Quandt C.A."/>
            <person name="Ciobanu D."/>
            <person name="Clum A."/>
            <person name="Salamov A."/>
            <person name="Andreopoulos B."/>
            <person name="Cheng J.F."/>
            <person name="Woyke T."/>
            <person name="Pelin A."/>
            <person name="Henrissat B."/>
            <person name="Reynolds N.K."/>
            <person name="Benny G.L."/>
            <person name="Smith M.E."/>
            <person name="James T.Y."/>
            <person name="Grigoriev I.V."/>
        </authorList>
    </citation>
    <scope>NUCLEOTIDE SEQUENCE [LARGE SCALE GENOMIC DNA]</scope>
</reference>
<evidence type="ECO:0000313" key="5">
    <source>
        <dbReference type="Proteomes" id="UP000269721"/>
    </source>
</evidence>
<dbReference type="EMBL" id="KZ994068">
    <property type="protein sequence ID" value="RKO93922.1"/>
    <property type="molecule type" value="Genomic_DNA"/>
</dbReference>
<dbReference type="PANTHER" id="PTHR42879">
    <property type="entry name" value="3-OXOACYL-(ACYL-CARRIER-PROTEIN) REDUCTASE"/>
    <property type="match status" value="1"/>
</dbReference>
<dbReference type="InterPro" id="IPR002347">
    <property type="entry name" value="SDR_fam"/>
</dbReference>
<accession>A0A4P9WN41</accession>
<comment type="similarity">
    <text evidence="1">Belongs to the short-chain dehydrogenases/reductases (SDR) family.</text>
</comment>
<proteinExistence type="inferred from homology"/>
<protein>
    <recommendedName>
        <fullName evidence="2">3-oxoacyl-[acyl-carrier-protein] reductase</fullName>
        <ecNumber evidence="2">1.1.1.100</ecNumber>
    </recommendedName>
</protein>
<dbReference type="GO" id="GO:0019290">
    <property type="term" value="P:siderophore biosynthetic process"/>
    <property type="evidence" value="ECO:0007669"/>
    <property type="project" value="InterPro"/>
</dbReference>
<dbReference type="AlphaFoldDB" id="A0A4P9WN41"/>
<dbReference type="OrthoDB" id="15140at2759"/>
<dbReference type="InterPro" id="IPR050259">
    <property type="entry name" value="SDR"/>
</dbReference>
<dbReference type="Proteomes" id="UP000269721">
    <property type="component" value="Unassembled WGS sequence"/>
</dbReference>
<gene>
    <name evidence="4" type="ORF">BDK51DRAFT_35836</name>
</gene>
<dbReference type="Gene3D" id="3.40.50.720">
    <property type="entry name" value="NAD(P)-binding Rossmann-like Domain"/>
    <property type="match status" value="2"/>
</dbReference>
<name>A0A4P9WN41_9FUNG</name>